<protein>
    <recommendedName>
        <fullName evidence="6">DBF4-type domain-containing protein</fullName>
    </recommendedName>
</protein>
<feature type="region of interest" description="Disordered" evidence="5">
    <location>
        <begin position="1"/>
        <end position="28"/>
    </location>
</feature>
<accession>A0ABQ7TBZ5</accession>
<evidence type="ECO:0000313" key="7">
    <source>
        <dbReference type="EMBL" id="KAH0626957.1"/>
    </source>
</evidence>
<dbReference type="InterPro" id="IPR038545">
    <property type="entry name" value="Znf_DBF_sf"/>
</dbReference>
<dbReference type="PANTHER" id="PTHR15375">
    <property type="entry name" value="ACTIVATOR OF S-PHASE KINASE-RELATED"/>
    <property type="match status" value="1"/>
</dbReference>
<gene>
    <name evidence="7" type="ORF">JD844_002285</name>
</gene>
<name>A0ABQ7TBZ5_PHRPL</name>
<keyword evidence="1" id="KW-0479">Metal-binding</keyword>
<evidence type="ECO:0000256" key="2">
    <source>
        <dbReference type="ARBA" id="ARBA00022771"/>
    </source>
</evidence>
<dbReference type="PANTHER" id="PTHR15375:SF24">
    <property type="entry name" value="PROTEIN DBF4 HOMOLOG B"/>
    <property type="match status" value="1"/>
</dbReference>
<evidence type="ECO:0000256" key="1">
    <source>
        <dbReference type="ARBA" id="ARBA00022723"/>
    </source>
</evidence>
<keyword evidence="8" id="KW-1185">Reference proteome</keyword>
<evidence type="ECO:0000256" key="3">
    <source>
        <dbReference type="ARBA" id="ARBA00022833"/>
    </source>
</evidence>
<evidence type="ECO:0000259" key="6">
    <source>
        <dbReference type="PROSITE" id="PS51265"/>
    </source>
</evidence>
<dbReference type="PROSITE" id="PS51265">
    <property type="entry name" value="ZF_DBF4"/>
    <property type="match status" value="1"/>
</dbReference>
<organism evidence="7 8">
    <name type="scientific">Phrynosoma platyrhinos</name>
    <name type="common">Desert horned lizard</name>
    <dbReference type="NCBI Taxonomy" id="52577"/>
    <lineage>
        <taxon>Eukaryota</taxon>
        <taxon>Metazoa</taxon>
        <taxon>Chordata</taxon>
        <taxon>Craniata</taxon>
        <taxon>Vertebrata</taxon>
        <taxon>Euteleostomi</taxon>
        <taxon>Lepidosauria</taxon>
        <taxon>Squamata</taxon>
        <taxon>Bifurcata</taxon>
        <taxon>Unidentata</taxon>
        <taxon>Episquamata</taxon>
        <taxon>Toxicofera</taxon>
        <taxon>Iguania</taxon>
        <taxon>Phrynosomatidae</taxon>
        <taxon>Phrynosomatinae</taxon>
        <taxon>Phrynosoma</taxon>
    </lineage>
</organism>
<comment type="caution">
    <text evidence="7">The sequence shown here is derived from an EMBL/GenBank/DDBJ whole genome shotgun (WGS) entry which is preliminary data.</text>
</comment>
<dbReference type="InterPro" id="IPR006572">
    <property type="entry name" value="Znf_DBF"/>
</dbReference>
<feature type="region of interest" description="Disordered" evidence="5">
    <location>
        <begin position="397"/>
        <end position="464"/>
    </location>
</feature>
<proteinExistence type="predicted"/>
<feature type="region of interest" description="Disordered" evidence="5">
    <location>
        <begin position="209"/>
        <end position="237"/>
    </location>
</feature>
<dbReference type="Pfam" id="PF07535">
    <property type="entry name" value="zf-DBF"/>
    <property type="match status" value="1"/>
</dbReference>
<feature type="domain" description="DBF4-type" evidence="6">
    <location>
        <begin position="246"/>
        <end position="295"/>
    </location>
</feature>
<feature type="compositionally biased region" description="Polar residues" evidence="5">
    <location>
        <begin position="400"/>
        <end position="409"/>
    </location>
</feature>
<dbReference type="EMBL" id="JAIPUX010000521">
    <property type="protein sequence ID" value="KAH0626957.1"/>
    <property type="molecule type" value="Genomic_DNA"/>
</dbReference>
<evidence type="ECO:0000256" key="4">
    <source>
        <dbReference type="PROSITE-ProRule" id="PRU00600"/>
    </source>
</evidence>
<evidence type="ECO:0000313" key="8">
    <source>
        <dbReference type="Proteomes" id="UP000826234"/>
    </source>
</evidence>
<feature type="compositionally biased region" description="Polar residues" evidence="5">
    <location>
        <begin position="219"/>
        <end position="237"/>
    </location>
</feature>
<evidence type="ECO:0000256" key="5">
    <source>
        <dbReference type="SAM" id="MobiDB-lite"/>
    </source>
</evidence>
<feature type="non-terminal residue" evidence="7">
    <location>
        <position position="1"/>
    </location>
</feature>
<dbReference type="InterPro" id="IPR051590">
    <property type="entry name" value="Replication_Regulatory_Kinase"/>
</dbReference>
<reference evidence="7 8" key="1">
    <citation type="journal article" date="2022" name="Gigascience">
        <title>A chromosome-level genome assembly and annotation of the desert horned lizard, Phrynosoma platyrhinos, provides insight into chromosomal rearrangements among reptiles.</title>
        <authorList>
            <person name="Koochekian N."/>
            <person name="Ascanio A."/>
            <person name="Farleigh K."/>
            <person name="Card D.C."/>
            <person name="Schield D.R."/>
            <person name="Castoe T.A."/>
            <person name="Jezkova T."/>
        </authorList>
    </citation>
    <scope>NUCLEOTIDE SEQUENCE [LARGE SCALE GENOMIC DNA]</scope>
    <source>
        <strain evidence="7">NK-2021</strain>
    </source>
</reference>
<dbReference type="SMART" id="SM00586">
    <property type="entry name" value="ZnF_DBF"/>
    <property type="match status" value="1"/>
</dbReference>
<keyword evidence="3" id="KW-0862">Zinc</keyword>
<dbReference type="Proteomes" id="UP000826234">
    <property type="component" value="Unassembled WGS sequence"/>
</dbReference>
<keyword evidence="2 4" id="KW-0863">Zinc-finger</keyword>
<dbReference type="Gene3D" id="6.10.250.3410">
    <property type="entry name" value="DBF zinc finger"/>
    <property type="match status" value="1"/>
</dbReference>
<sequence length="738" mass="81097">SGCQNTEEPDQTNNKTKQKKQEKVMSSARSFPLVGKSFYLDVPSGKNLDFLTENVKRLGGVIESFLSKEVTYVVSSNQEARQEKWSGKHTRNVLRDTQTGALPSAGPQRDHRSPLPKAVDMALISRGKKLLHKAIGRQVSKHTKMLTYILRLSKKHLSKAKIKLCASGYQPRKVVRLRPHFLKIEDKSRRLRPFYKHFKNFPQLYLSTQRRQSPFEPPHTSSISKKRNSQGSANGASPLSDGCFVPQIQKGYCECCERPFTELQMHLHSPQHKEFVSDPSHYAYLDSIISQLTNDFVFSCTPHLRVPSATGYGEPFELPMEANENAVVPLSDEGLQCCISAEGSAGQFLNLGSSSHLFEDQGFLQLTATPLEGFSTSAPFALQSSRSVSEPCEEGRVVANSDSQTSTSVEIKHHPASQQGRVLAQPTALSRKRKHSCGAFGPVKKKQALTSDERQSSTDLVTGEQQVGIPQCLSPNLNNSQEAPKHPGLYALPLHAPSHLCVPPHLPLEGCSCRLSEPVAIDTESLKSPMQQLDQEEESALRNGTCAVSFPCNFSRSNIGLRSTPDFSPGKHKAPKLLGSVVQHSSPEITELAQTRLPQQPALGPSPCLCLPSKQRTCVSTDEKSSSSISEWDGPLLCALSGASHLPSEGLIDAALLGTCVSMQDSNYESHLCSVLWRTPQENWSCNGNDPDYRNNCAETTKRSLYCSEHLPKKLDELSCSSKHPIVCLSPSLPSPAI</sequence>